<feature type="domain" description="Multidrug resistance protein MdtA-like barrel-sandwich hybrid" evidence="1">
    <location>
        <begin position="50"/>
        <end position="225"/>
    </location>
</feature>
<organism evidence="2 4">
    <name type="scientific">Chitinophaga sancti</name>
    <dbReference type="NCBI Taxonomy" id="1004"/>
    <lineage>
        <taxon>Bacteria</taxon>
        <taxon>Pseudomonadati</taxon>
        <taxon>Bacteroidota</taxon>
        <taxon>Chitinophagia</taxon>
        <taxon>Chitinophagales</taxon>
        <taxon>Chitinophagaceae</taxon>
        <taxon>Chitinophaga</taxon>
    </lineage>
</organism>
<dbReference type="Gene3D" id="2.40.30.170">
    <property type="match status" value="1"/>
</dbReference>
<evidence type="ECO:0000313" key="3">
    <source>
        <dbReference type="EMBL" id="WQG92230.1"/>
    </source>
</evidence>
<evidence type="ECO:0000313" key="2">
    <source>
        <dbReference type="EMBL" id="SFW79935.1"/>
    </source>
</evidence>
<proteinExistence type="predicted"/>
<dbReference type="EMBL" id="FPIZ01000018">
    <property type="protein sequence ID" value="SFW79935.1"/>
    <property type="molecule type" value="Genomic_DNA"/>
</dbReference>
<dbReference type="STRING" id="1004.SAMN05661012_04868"/>
<dbReference type="GO" id="GO:0015562">
    <property type="term" value="F:efflux transmembrane transporter activity"/>
    <property type="evidence" value="ECO:0007669"/>
    <property type="project" value="TreeGrafter"/>
</dbReference>
<dbReference type="Proteomes" id="UP000183788">
    <property type="component" value="Unassembled WGS sequence"/>
</dbReference>
<dbReference type="GO" id="GO:1990281">
    <property type="term" value="C:efflux pump complex"/>
    <property type="evidence" value="ECO:0007669"/>
    <property type="project" value="TreeGrafter"/>
</dbReference>
<sequence>MNIPQTIGILSACLIFSACGQKTTPVKPVHKDLTEMVFASGVLEADDQNNLTAQTDGYLIKLDFKEGDMVNAGQLLAVIDNSQNIINAQSAGALHNIARENTLPSAPALQQISANISAAKEKLRLDQLQADRYKRLMESNSVSKLEYENTQLTLATSQANLKALEDQYNSQLVTARQQEVSQRSMSEVNRVIKEQNQIRAVISGQIYGKKKQLGDYVRKGDVIAVIANPHLIYARLNVDETNMAKVKVGEEAAIQLNTNKGHIYKGTVHEILPSFESTSQSFIVKAYFTDSLDFRITGTQLEANIIVGEKKNVLVIPRNYLTYGNKVAIKGKGPVVVQTGIISNDWVEVTAGLTENDELVLEKK</sequence>
<evidence type="ECO:0000259" key="1">
    <source>
        <dbReference type="Pfam" id="PF25917"/>
    </source>
</evidence>
<dbReference type="PANTHER" id="PTHR30469">
    <property type="entry name" value="MULTIDRUG RESISTANCE PROTEIN MDTA"/>
    <property type="match status" value="1"/>
</dbReference>
<dbReference type="Pfam" id="PF25917">
    <property type="entry name" value="BSH_RND"/>
    <property type="match status" value="1"/>
</dbReference>
<evidence type="ECO:0000313" key="5">
    <source>
        <dbReference type="Proteomes" id="UP001326715"/>
    </source>
</evidence>
<evidence type="ECO:0000313" key="4">
    <source>
        <dbReference type="Proteomes" id="UP000183788"/>
    </source>
</evidence>
<dbReference type="SUPFAM" id="SSF111369">
    <property type="entry name" value="HlyD-like secretion proteins"/>
    <property type="match status" value="1"/>
</dbReference>
<dbReference type="EMBL" id="CP140154">
    <property type="protein sequence ID" value="WQG92230.1"/>
    <property type="molecule type" value="Genomic_DNA"/>
</dbReference>
<reference evidence="2 4" key="1">
    <citation type="submission" date="2016-11" db="EMBL/GenBank/DDBJ databases">
        <authorList>
            <person name="Jaros S."/>
            <person name="Januszkiewicz K."/>
            <person name="Wedrychowicz H."/>
        </authorList>
    </citation>
    <scope>NUCLEOTIDE SEQUENCE [LARGE SCALE GENOMIC DNA]</scope>
    <source>
        <strain evidence="2 4">DSM 784</strain>
    </source>
</reference>
<protein>
    <submittedName>
        <fullName evidence="2">Biotin-lipoyl like</fullName>
    </submittedName>
    <submittedName>
        <fullName evidence="3">Efflux RND transporter periplasmic adaptor subunit</fullName>
    </submittedName>
</protein>
<dbReference type="Proteomes" id="UP001326715">
    <property type="component" value="Chromosome"/>
</dbReference>
<reference evidence="3 5" key="2">
    <citation type="submission" date="2023-11" db="EMBL/GenBank/DDBJ databases">
        <title>MicrobeMod: A computational toolkit for identifying prokaryotic methylation and restriction-modification with nanopore sequencing.</title>
        <authorList>
            <person name="Crits-Christoph A."/>
            <person name="Kang S.C."/>
            <person name="Lee H."/>
            <person name="Ostrov N."/>
        </authorList>
    </citation>
    <scope>NUCLEOTIDE SEQUENCE [LARGE SCALE GENOMIC DNA]</scope>
    <source>
        <strain evidence="3 5">ATCC 23090</strain>
    </source>
</reference>
<dbReference type="OrthoDB" id="869610at2"/>
<name>A0A1K1S770_9BACT</name>
<gene>
    <name evidence="2" type="ORF">SAMN05661012_04868</name>
    <name evidence="3" type="ORF">SR876_12000</name>
</gene>
<dbReference type="Gene3D" id="2.40.420.20">
    <property type="match status" value="1"/>
</dbReference>
<dbReference type="Gene3D" id="1.10.287.470">
    <property type="entry name" value="Helix hairpin bin"/>
    <property type="match status" value="1"/>
</dbReference>
<keyword evidence="5" id="KW-1185">Reference proteome</keyword>
<accession>A0A1K1S770</accession>
<dbReference type="InterPro" id="IPR058625">
    <property type="entry name" value="MdtA-like_BSH"/>
</dbReference>
<dbReference type="AlphaFoldDB" id="A0A1K1S770"/>
<dbReference type="Gene3D" id="2.40.50.100">
    <property type="match status" value="1"/>
</dbReference>
<dbReference type="RefSeq" id="WP_072363834.1">
    <property type="nucleotide sequence ID" value="NZ_CP139972.1"/>
</dbReference>